<evidence type="ECO:0000313" key="3">
    <source>
        <dbReference type="Proteomes" id="UP000594262"/>
    </source>
</evidence>
<dbReference type="EnsemblMetazoa" id="CLYHEMT006224.1">
    <property type="protein sequence ID" value="CLYHEMP006224.1"/>
    <property type="gene ID" value="CLYHEMG006224"/>
</dbReference>
<proteinExistence type="predicted"/>
<keyword evidence="3" id="KW-1185">Reference proteome</keyword>
<feature type="coiled-coil region" evidence="1">
    <location>
        <begin position="67"/>
        <end position="123"/>
    </location>
</feature>
<evidence type="ECO:0000256" key="1">
    <source>
        <dbReference type="SAM" id="Coils"/>
    </source>
</evidence>
<keyword evidence="1" id="KW-0175">Coiled coil</keyword>
<dbReference type="AlphaFoldDB" id="A0A7M5UYF7"/>
<organism evidence="2 3">
    <name type="scientific">Clytia hemisphaerica</name>
    <dbReference type="NCBI Taxonomy" id="252671"/>
    <lineage>
        <taxon>Eukaryota</taxon>
        <taxon>Metazoa</taxon>
        <taxon>Cnidaria</taxon>
        <taxon>Hydrozoa</taxon>
        <taxon>Hydroidolina</taxon>
        <taxon>Leptothecata</taxon>
        <taxon>Obeliida</taxon>
        <taxon>Clytiidae</taxon>
        <taxon>Clytia</taxon>
    </lineage>
</organism>
<dbReference type="OrthoDB" id="2018427at2759"/>
<dbReference type="Proteomes" id="UP000594262">
    <property type="component" value="Unplaced"/>
</dbReference>
<sequence length="387" mass="45481">MDSAHCATYPLRLKPNQNGDQIQKLKAEMTKMKEDYERKIQVLSYDHQIKVLEFEKTLSEKDNIIQTMKHQREIEKLKMEQKEFEVKSKMTYYGDENEGKSKFQTFEKEVERLQNEVARFQEFDNKITLNDVKLAMIDAKIVEVKNHSVEKDKKIIQLKTKIDGFENKLAAMKTDIIQKMEAKDDLVAIQRKMIEVEEKMQKTDGDIVKRLTELEKKSQKSLLKIETKVKDMMRTSIDELPEMESLVWGAGKFMEGLVVKKLNPSVSYKQWYEHISSFMTNGKLYFDNAKYFFYRKEIGQRFCGITFVSESIKFGGWGGHVIAVDEFHGDLWKRGKVWLLHPTDQSKTMEIPQKATYTNNDQWYKGNVDGHFYYGNKNSVIIFGMIM</sequence>
<protein>
    <submittedName>
        <fullName evidence="2">Uncharacterized protein</fullName>
    </submittedName>
</protein>
<name>A0A7M5UYF7_9CNID</name>
<accession>A0A7M5UYF7</accession>
<feature type="coiled-coil region" evidence="1">
    <location>
        <begin position="155"/>
        <end position="199"/>
    </location>
</feature>
<evidence type="ECO:0000313" key="2">
    <source>
        <dbReference type="EnsemblMetazoa" id="CLYHEMP006224.1"/>
    </source>
</evidence>
<reference evidence="2" key="1">
    <citation type="submission" date="2021-01" db="UniProtKB">
        <authorList>
            <consortium name="EnsemblMetazoa"/>
        </authorList>
    </citation>
    <scope>IDENTIFICATION</scope>
</reference>